<dbReference type="PATRIC" id="fig|1365253.3.peg.4231"/>
<proteinExistence type="predicted"/>
<dbReference type="Proteomes" id="UP000076587">
    <property type="component" value="Unassembled WGS sequence"/>
</dbReference>
<sequence length="39" mass="4422">MDNNTIRLRDLASDSTAAIDKVINMLETVNKDSFHLTEE</sequence>
<reference evidence="1 2" key="1">
    <citation type="submission" date="2013-07" db="EMBL/GenBank/DDBJ databases">
        <title>Comparative Genomic and Metabolomic Analysis of Twelve Strains of Pseudoalteromonas luteoviolacea.</title>
        <authorList>
            <person name="Vynne N.G."/>
            <person name="Mansson M."/>
            <person name="Gram L."/>
        </authorList>
    </citation>
    <scope>NUCLEOTIDE SEQUENCE [LARGE SCALE GENOMIC DNA]</scope>
    <source>
        <strain evidence="1 2">NCIMB 1942</strain>
    </source>
</reference>
<organism evidence="1 2">
    <name type="scientific">Pseudoalteromonas luteoviolacea NCIMB 1942</name>
    <dbReference type="NCBI Taxonomy" id="1365253"/>
    <lineage>
        <taxon>Bacteria</taxon>
        <taxon>Pseudomonadati</taxon>
        <taxon>Pseudomonadota</taxon>
        <taxon>Gammaproteobacteria</taxon>
        <taxon>Alteromonadales</taxon>
        <taxon>Pseudoalteromonadaceae</taxon>
        <taxon>Pseudoalteromonas</taxon>
    </lineage>
</organism>
<dbReference type="EMBL" id="AUXT01000197">
    <property type="protein sequence ID" value="KZN44179.1"/>
    <property type="molecule type" value="Genomic_DNA"/>
</dbReference>
<protein>
    <submittedName>
        <fullName evidence="1">Uncharacterized protein</fullName>
    </submittedName>
</protein>
<gene>
    <name evidence="1" type="ORF">N482_17420</name>
</gene>
<name>A0A166ZCU3_9GAMM</name>
<comment type="caution">
    <text evidence="1">The sequence shown here is derived from an EMBL/GenBank/DDBJ whole genome shotgun (WGS) entry which is preliminary data.</text>
</comment>
<evidence type="ECO:0000313" key="1">
    <source>
        <dbReference type="EMBL" id="KZN44179.1"/>
    </source>
</evidence>
<dbReference type="AlphaFoldDB" id="A0A166ZCU3"/>
<evidence type="ECO:0000313" key="2">
    <source>
        <dbReference type="Proteomes" id="UP000076587"/>
    </source>
</evidence>
<accession>A0A166ZCU3</accession>